<gene>
    <name evidence="1" type="ORF">KQX54_007348</name>
</gene>
<sequence>MNVNARPFFRQGRFYEFIGCVREIFGYREFLYTDHFFFGIYDDVVKVSGVCLYGRSFNVSQDYSPFEFRVFSFAGFNPTHLFYNSRSRTMERRVEAEMDVDD</sequence>
<reference evidence="1 2" key="1">
    <citation type="journal article" date="2021" name="J. Hered.">
        <title>A chromosome-level genome assembly of the parasitoid wasp, Cotesia glomerata (Hymenoptera: Braconidae).</title>
        <authorList>
            <person name="Pinto B.J."/>
            <person name="Weis J.J."/>
            <person name="Gamble T."/>
            <person name="Ode P.J."/>
            <person name="Paul R."/>
            <person name="Zaspel J.M."/>
        </authorList>
    </citation>
    <scope>NUCLEOTIDE SEQUENCE [LARGE SCALE GENOMIC DNA]</scope>
    <source>
        <strain evidence="1">CgM1</strain>
    </source>
</reference>
<protein>
    <submittedName>
        <fullName evidence="1">Uncharacterized protein</fullName>
    </submittedName>
</protein>
<accession>A0AAV7HVE3</accession>
<name>A0AAV7HVE3_COTGL</name>
<evidence type="ECO:0000313" key="1">
    <source>
        <dbReference type="EMBL" id="KAH0534723.1"/>
    </source>
</evidence>
<dbReference type="AlphaFoldDB" id="A0AAV7HVE3"/>
<evidence type="ECO:0000313" key="2">
    <source>
        <dbReference type="Proteomes" id="UP000826195"/>
    </source>
</evidence>
<organism evidence="1 2">
    <name type="scientific">Cotesia glomerata</name>
    <name type="common">Lepidopteran parasitic wasp</name>
    <name type="synonym">Apanteles glomeratus</name>
    <dbReference type="NCBI Taxonomy" id="32391"/>
    <lineage>
        <taxon>Eukaryota</taxon>
        <taxon>Metazoa</taxon>
        <taxon>Ecdysozoa</taxon>
        <taxon>Arthropoda</taxon>
        <taxon>Hexapoda</taxon>
        <taxon>Insecta</taxon>
        <taxon>Pterygota</taxon>
        <taxon>Neoptera</taxon>
        <taxon>Endopterygota</taxon>
        <taxon>Hymenoptera</taxon>
        <taxon>Apocrita</taxon>
        <taxon>Ichneumonoidea</taxon>
        <taxon>Braconidae</taxon>
        <taxon>Microgastrinae</taxon>
        <taxon>Cotesia</taxon>
    </lineage>
</organism>
<keyword evidence="2" id="KW-1185">Reference proteome</keyword>
<comment type="caution">
    <text evidence="1">The sequence shown here is derived from an EMBL/GenBank/DDBJ whole genome shotgun (WGS) entry which is preliminary data.</text>
</comment>
<dbReference type="EMBL" id="JAHXZJ010002982">
    <property type="protein sequence ID" value="KAH0534723.1"/>
    <property type="molecule type" value="Genomic_DNA"/>
</dbReference>
<dbReference type="Proteomes" id="UP000826195">
    <property type="component" value="Unassembled WGS sequence"/>
</dbReference>
<proteinExistence type="predicted"/>